<proteinExistence type="predicted"/>
<reference evidence="1 2" key="1">
    <citation type="submission" date="2024-03" db="EMBL/GenBank/DDBJ databases">
        <title>Sequence of Lycoming College Course Isolates.</title>
        <authorList>
            <person name="Plotts O."/>
            <person name="Newman J."/>
        </authorList>
    </citation>
    <scope>NUCLEOTIDE SEQUENCE [LARGE SCALE GENOMIC DNA]</scope>
    <source>
        <strain evidence="1 2">CJB-3</strain>
    </source>
</reference>
<dbReference type="Pfam" id="PF16677">
    <property type="entry name" value="GP3_package"/>
    <property type="match status" value="1"/>
</dbReference>
<name>A0ABU8NS22_9SPHI</name>
<dbReference type="Gene3D" id="1.10.132.80">
    <property type="match status" value="1"/>
</dbReference>
<dbReference type="InterPro" id="IPR032066">
    <property type="entry name" value="GP3_package"/>
</dbReference>
<dbReference type="RefSeq" id="WP_337717544.1">
    <property type="nucleotide sequence ID" value="NZ_JBBEUB010000009.1"/>
</dbReference>
<evidence type="ECO:0000313" key="2">
    <source>
        <dbReference type="Proteomes" id="UP001378956"/>
    </source>
</evidence>
<dbReference type="EMBL" id="JBBEUB010000009">
    <property type="protein sequence ID" value="MEJ2905060.1"/>
    <property type="molecule type" value="Genomic_DNA"/>
</dbReference>
<organism evidence="1 2">
    <name type="scientific">Pedobacter panaciterrae</name>
    <dbReference type="NCBI Taxonomy" id="363849"/>
    <lineage>
        <taxon>Bacteria</taxon>
        <taxon>Pseudomonadati</taxon>
        <taxon>Bacteroidota</taxon>
        <taxon>Sphingobacteriia</taxon>
        <taxon>Sphingobacteriales</taxon>
        <taxon>Sphingobacteriaceae</taxon>
        <taxon>Pedobacter</taxon>
    </lineage>
</organism>
<comment type="caution">
    <text evidence="1">The sequence shown here is derived from an EMBL/GenBank/DDBJ whole genome shotgun (WGS) entry which is preliminary data.</text>
</comment>
<gene>
    <name evidence="1" type="ORF">WAE58_21625</name>
</gene>
<dbReference type="Proteomes" id="UP001378956">
    <property type="component" value="Unassembled WGS sequence"/>
</dbReference>
<accession>A0ABU8NS22</accession>
<evidence type="ECO:0000313" key="1">
    <source>
        <dbReference type="EMBL" id="MEJ2905060.1"/>
    </source>
</evidence>
<keyword evidence="2" id="KW-1185">Reference proteome</keyword>
<protein>
    <submittedName>
        <fullName evidence="1">Terminase small subunit</fullName>
    </submittedName>
</protein>
<sequence length="164" mass="18608">MEDKKSAGRPFKFNSEEFDLAWQQYFQYVDDNPWMKNEAVKSGEMAGRIIQIPTARPYSEVGFCAFHNLGEKYISELADTLSKHLKDKECKNLNEVEGLSNVLTQARARCRAQKFEGAAVGAFNANIIARDLGMVDNKKIEHEGMPENPPAKQVMIFNGKEIEF</sequence>